<dbReference type="AlphaFoldDB" id="A0A4R8Q3P7"/>
<keyword evidence="2" id="KW-1185">Reference proteome</keyword>
<evidence type="ECO:0000313" key="1">
    <source>
        <dbReference type="EMBL" id="TDZ33007.1"/>
    </source>
</evidence>
<proteinExistence type="predicted"/>
<comment type="caution">
    <text evidence="1">The sequence shown here is derived from an EMBL/GenBank/DDBJ whole genome shotgun (WGS) entry which is preliminary data.</text>
</comment>
<accession>A0A4R8Q3P7</accession>
<organism evidence="1 2">
    <name type="scientific">Colletotrichum spinosum</name>
    <dbReference type="NCBI Taxonomy" id="1347390"/>
    <lineage>
        <taxon>Eukaryota</taxon>
        <taxon>Fungi</taxon>
        <taxon>Dikarya</taxon>
        <taxon>Ascomycota</taxon>
        <taxon>Pezizomycotina</taxon>
        <taxon>Sordariomycetes</taxon>
        <taxon>Hypocreomycetidae</taxon>
        <taxon>Glomerellales</taxon>
        <taxon>Glomerellaceae</taxon>
        <taxon>Colletotrichum</taxon>
        <taxon>Colletotrichum orbiculare species complex</taxon>
    </lineage>
</organism>
<dbReference type="Proteomes" id="UP000295083">
    <property type="component" value="Unassembled WGS sequence"/>
</dbReference>
<evidence type="ECO:0000313" key="2">
    <source>
        <dbReference type="Proteomes" id="UP000295083"/>
    </source>
</evidence>
<dbReference type="SUPFAM" id="SSF52047">
    <property type="entry name" value="RNI-like"/>
    <property type="match status" value="1"/>
</dbReference>
<evidence type="ECO:0008006" key="3">
    <source>
        <dbReference type="Google" id="ProtNLM"/>
    </source>
</evidence>
<reference evidence="1 2" key="1">
    <citation type="submission" date="2018-11" db="EMBL/GenBank/DDBJ databases">
        <title>Genome sequence and assembly of Colletotrichum spinosum.</title>
        <authorList>
            <person name="Gan P."/>
            <person name="Shirasu K."/>
        </authorList>
    </citation>
    <scope>NUCLEOTIDE SEQUENCE [LARGE SCALE GENOMIC DNA]</scope>
    <source>
        <strain evidence="1 2">CBS 515.97</strain>
    </source>
</reference>
<protein>
    <recommendedName>
        <fullName evidence="3">F-box domain-containing protein</fullName>
    </recommendedName>
</protein>
<dbReference type="Gene3D" id="3.80.10.10">
    <property type="entry name" value="Ribonuclease Inhibitor"/>
    <property type="match status" value="1"/>
</dbReference>
<sequence length="560" mass="63324">MQHHNQGPQRLTMGLTDLPNESILSIIEHLCRHCAGKSISEPSLKPTVDHAALVNLSKTCARFYWLARVHVYQDVSLGYNFSSFPDTSTKHENYSVVTQLSDLIQGFLFFDQKPNLEDPPNMLAESVKHLEVNLGRIQRKHPSAFDGCWIPNFLNQLPNLEHLEFTMELPLWKTQKLCSSLGAQEDNAYKSVKTLSLKRRVDHLSEFKEYGFSFDELRHLHSLYKCFPAISTLNIFGVRAGHDHSFHTMVKHKFSNLTTLRLVNCVIAGDTLKGLVESCSGLETFIFSRGEYPEFQIPTDYATFPGLLLCSHITPREVIEILEESAAETLKHLELMPFYHGMWNAIDYTEYSGMDEHLNYTFNTAVITTLCGFQKLETVKLDQDSLIGPIIHNYIIDDLDPEPPLGSAIEDNGFRLMDVLPKTVKSLHITNASECLEDSIVYFVDNVCAGRFPDLKHVHLHGQHYLRDVCLRNSMQVYSPLESDRDWPVLSKATLACVEGLLSCAGVKVTLDAMEPSLFEWAEAKPPAQHVTVMMTAGIMLRMPYEVAAAMGNLQLYSRG</sequence>
<dbReference type="InterPro" id="IPR032675">
    <property type="entry name" value="LRR_dom_sf"/>
</dbReference>
<name>A0A4R8Q3P7_9PEZI</name>
<gene>
    <name evidence="1" type="ORF">C8035_v006237</name>
</gene>
<dbReference type="EMBL" id="QAPG01000070">
    <property type="protein sequence ID" value="TDZ33007.1"/>
    <property type="molecule type" value="Genomic_DNA"/>
</dbReference>